<protein>
    <submittedName>
        <fullName evidence="1">Uncharacterized protein</fullName>
    </submittedName>
</protein>
<proteinExistence type="predicted"/>
<dbReference type="HOGENOM" id="CLU_3405247_0_0_9"/>
<organism evidence="1 2">
    <name type="scientific">[Ruminococcus] torques ATCC 27756</name>
    <dbReference type="NCBI Taxonomy" id="411460"/>
    <lineage>
        <taxon>Bacteria</taxon>
        <taxon>Bacillati</taxon>
        <taxon>Bacillota</taxon>
        <taxon>Clostridia</taxon>
        <taxon>Lachnospirales</taxon>
        <taxon>Lachnospiraceae</taxon>
        <taxon>Mediterraneibacter</taxon>
    </lineage>
</organism>
<name>A5KK12_9FIRM</name>
<reference evidence="1 2" key="2">
    <citation type="submission" date="2007-04" db="EMBL/GenBank/DDBJ databases">
        <title>Draft genome sequence of Ruminococcus torques (ATCC 27756).</title>
        <authorList>
            <person name="Sudarsanam P."/>
            <person name="Ley R."/>
            <person name="Guruge J."/>
            <person name="Turnbaugh P.J."/>
            <person name="Mahowald M."/>
            <person name="Liep D."/>
            <person name="Gordon J."/>
        </authorList>
    </citation>
    <scope>NUCLEOTIDE SEQUENCE [LARGE SCALE GENOMIC DNA]</scope>
    <source>
        <strain evidence="1 2">ATCC 27756</strain>
    </source>
</reference>
<evidence type="ECO:0000313" key="2">
    <source>
        <dbReference type="Proteomes" id="UP000003577"/>
    </source>
</evidence>
<gene>
    <name evidence="1" type="ORF">RUMTOR_00561</name>
</gene>
<dbReference type="AlphaFoldDB" id="A5KK12"/>
<accession>A5KK12</accession>
<evidence type="ECO:0000313" key="1">
    <source>
        <dbReference type="EMBL" id="EDK25665.1"/>
    </source>
</evidence>
<comment type="caution">
    <text evidence="1">The sequence shown here is derived from an EMBL/GenBank/DDBJ whole genome shotgun (WGS) entry which is preliminary data.</text>
</comment>
<dbReference type="EMBL" id="AAVP02000001">
    <property type="protein sequence ID" value="EDK25665.1"/>
    <property type="molecule type" value="Genomic_DNA"/>
</dbReference>
<dbReference type="Proteomes" id="UP000003577">
    <property type="component" value="Unassembled WGS sequence"/>
</dbReference>
<sequence>MVTIPNEKQRRICKRKTQIKKLKMIKKEEE</sequence>
<dbReference type="PaxDb" id="411460-RUMTOR_00561"/>
<reference evidence="1 2" key="1">
    <citation type="submission" date="2007-03" db="EMBL/GenBank/DDBJ databases">
        <authorList>
            <person name="Fulton L."/>
            <person name="Clifton S."/>
            <person name="Fulton B."/>
            <person name="Xu J."/>
            <person name="Minx P."/>
            <person name="Pepin K.H."/>
            <person name="Johnson M."/>
            <person name="Thiruvilangam P."/>
            <person name="Bhonagiri V."/>
            <person name="Nash W.E."/>
            <person name="Mardis E.R."/>
            <person name="Wilson R.K."/>
        </authorList>
    </citation>
    <scope>NUCLEOTIDE SEQUENCE [LARGE SCALE GENOMIC DNA]</scope>
    <source>
        <strain evidence="1 2">ATCC 27756</strain>
    </source>
</reference>